<comment type="caution">
    <text evidence="2">The sequence shown here is derived from an EMBL/GenBank/DDBJ whole genome shotgun (WGS) entry which is preliminary data.</text>
</comment>
<dbReference type="EMBL" id="VSRR010031308">
    <property type="protein sequence ID" value="MPC70542.1"/>
    <property type="molecule type" value="Genomic_DNA"/>
</dbReference>
<reference evidence="2 3" key="1">
    <citation type="submission" date="2019-05" db="EMBL/GenBank/DDBJ databases">
        <title>Another draft genome of Portunus trituberculatus and its Hox gene families provides insights of decapod evolution.</title>
        <authorList>
            <person name="Jeong J.-H."/>
            <person name="Song I."/>
            <person name="Kim S."/>
            <person name="Choi T."/>
            <person name="Kim D."/>
            <person name="Ryu S."/>
            <person name="Kim W."/>
        </authorList>
    </citation>
    <scope>NUCLEOTIDE SEQUENCE [LARGE SCALE GENOMIC DNA]</scope>
    <source>
        <tissue evidence="2">Muscle</tissue>
    </source>
</reference>
<sequence>MIQYCVAYHFVVDRRLAMANSHRETTTVLPSLPRTGDTVLGLSMKDGMGQEVPSRESSEAVTNGCVERKRWRRCVGEARGGVGLSAASPAAEIIGRVWDIQGMKKRRVEISKHLLLVGKITYSLFGASLWVVSIMGVVVQRPFTEAGRPKQCCGIQ</sequence>
<keyword evidence="1" id="KW-0472">Membrane</keyword>
<evidence type="ECO:0000256" key="1">
    <source>
        <dbReference type="SAM" id="Phobius"/>
    </source>
</evidence>
<feature type="transmembrane region" description="Helical" evidence="1">
    <location>
        <begin position="114"/>
        <end position="139"/>
    </location>
</feature>
<dbReference type="Proteomes" id="UP000324222">
    <property type="component" value="Unassembled WGS sequence"/>
</dbReference>
<name>A0A5B7HH37_PORTR</name>
<keyword evidence="1" id="KW-0812">Transmembrane</keyword>
<keyword evidence="3" id="KW-1185">Reference proteome</keyword>
<proteinExistence type="predicted"/>
<dbReference type="AlphaFoldDB" id="A0A5B7HH37"/>
<evidence type="ECO:0000313" key="3">
    <source>
        <dbReference type="Proteomes" id="UP000324222"/>
    </source>
</evidence>
<organism evidence="2 3">
    <name type="scientific">Portunus trituberculatus</name>
    <name type="common">Swimming crab</name>
    <name type="synonym">Neptunus trituberculatus</name>
    <dbReference type="NCBI Taxonomy" id="210409"/>
    <lineage>
        <taxon>Eukaryota</taxon>
        <taxon>Metazoa</taxon>
        <taxon>Ecdysozoa</taxon>
        <taxon>Arthropoda</taxon>
        <taxon>Crustacea</taxon>
        <taxon>Multicrustacea</taxon>
        <taxon>Malacostraca</taxon>
        <taxon>Eumalacostraca</taxon>
        <taxon>Eucarida</taxon>
        <taxon>Decapoda</taxon>
        <taxon>Pleocyemata</taxon>
        <taxon>Brachyura</taxon>
        <taxon>Eubrachyura</taxon>
        <taxon>Portunoidea</taxon>
        <taxon>Portunidae</taxon>
        <taxon>Portuninae</taxon>
        <taxon>Portunus</taxon>
    </lineage>
</organism>
<evidence type="ECO:0000313" key="2">
    <source>
        <dbReference type="EMBL" id="MPC70542.1"/>
    </source>
</evidence>
<gene>
    <name evidence="2" type="ORF">E2C01_064792</name>
</gene>
<accession>A0A5B7HH37</accession>
<protein>
    <submittedName>
        <fullName evidence="2">Uncharacterized protein</fullName>
    </submittedName>
</protein>
<keyword evidence="1" id="KW-1133">Transmembrane helix</keyword>